<evidence type="ECO:0000259" key="3">
    <source>
        <dbReference type="PROSITE" id="PS50853"/>
    </source>
</evidence>
<protein>
    <submittedName>
        <fullName evidence="6">Anosmin-1 isoform X1</fullName>
    </submittedName>
</protein>
<dbReference type="Gene3D" id="4.10.75.10">
    <property type="entry name" value="Elafin-like"/>
    <property type="match status" value="1"/>
</dbReference>
<dbReference type="GeneID" id="108015783"/>
<dbReference type="InterPro" id="IPR042447">
    <property type="entry name" value="Anosmin-1"/>
</dbReference>
<feature type="domain" description="Fibronectin type-III" evidence="3">
    <location>
        <begin position="154"/>
        <end position="256"/>
    </location>
</feature>
<name>A0AB40DHR8_DROSZ</name>
<evidence type="ECO:0000259" key="4">
    <source>
        <dbReference type="PROSITE" id="PS51390"/>
    </source>
</evidence>
<dbReference type="RefSeq" id="XP_065722943.2">
    <property type="nucleotide sequence ID" value="XM_065866871.2"/>
</dbReference>
<gene>
    <name evidence="6" type="primary">Kal1</name>
</gene>
<dbReference type="Proteomes" id="UP001652628">
    <property type="component" value="Chromosome 3"/>
</dbReference>
<dbReference type="SMART" id="SM00060">
    <property type="entry name" value="FN3"/>
    <property type="match status" value="2"/>
</dbReference>
<dbReference type="PROSITE" id="PS50853">
    <property type="entry name" value="FN3"/>
    <property type="match status" value="2"/>
</dbReference>
<dbReference type="Pfam" id="PF00095">
    <property type="entry name" value="WAP"/>
    <property type="match status" value="1"/>
</dbReference>
<evidence type="ECO:0000313" key="6">
    <source>
        <dbReference type="RefSeq" id="XP_065722943.2"/>
    </source>
</evidence>
<dbReference type="CDD" id="cd00199">
    <property type="entry name" value="WAP"/>
    <property type="match status" value="1"/>
</dbReference>
<feature type="domain" description="WAP" evidence="4">
    <location>
        <begin position="87"/>
        <end position="136"/>
    </location>
</feature>
<reference evidence="6" key="1">
    <citation type="submission" date="2025-08" db="UniProtKB">
        <authorList>
            <consortium name="RefSeq"/>
        </authorList>
    </citation>
    <scope>IDENTIFICATION</scope>
</reference>
<keyword evidence="5" id="KW-1185">Reference proteome</keyword>
<dbReference type="PANTHER" id="PTHR14131">
    <property type="entry name" value="ANOSMIN"/>
    <property type="match status" value="1"/>
</dbReference>
<dbReference type="CDD" id="cd00063">
    <property type="entry name" value="FN3"/>
    <property type="match status" value="2"/>
</dbReference>
<feature type="chain" id="PRO_5047079046" evidence="2">
    <location>
        <begin position="25"/>
        <end position="523"/>
    </location>
</feature>
<dbReference type="InterPro" id="IPR036116">
    <property type="entry name" value="FN3_sf"/>
</dbReference>
<dbReference type="SUPFAM" id="SSF49265">
    <property type="entry name" value="Fibronectin type III"/>
    <property type="match status" value="1"/>
</dbReference>
<sequence length="523" mass="59195">MGSMQVALLALLVLLGQLSSSAVATGSSSTSSASNQRQKVAHWFRDSNDVKDKILELQCLAKCGGSNPLSKAGREQCLDKCIQELLLGPRAGSCPKIGRQTRARLSCLDNCQYDHECPEVQKCCASSCGPMCVEPLGVRNNTLLPPIPKILYFRRSRGHAVDLKIESSLLVYYFHVEVRSHIGRYFAERKLGPWQWQKVEKTMEENIGHSKHTYIFFHMRPGRWYEVRVAAVNAYGFRGYSEPSDPFPSTGNPKPPKAPNDSKIIAKQFDGRYMNLKLVWCPSKSNLPVEKYKISWSLYVNSAEASMITLDTYVKDTHQFEIKKLLPNSSYYIQVQAISYIGSRRLKSEKLSMLFNTTLQPLEPITPLQCSGNGNGNRRRHHHISSSISSSERGTTPAPAGLNEVSANIANRTTAASYEVGFRLNRKFGMIVQILGFQPHKEKVYELCPQETNCEQREFRAIRAKRDPLEFSKLKYNTTYVLRVPRSSPNSVLDDSRNVFTFTTPKCENFRKRFPKLQIKCSE</sequence>
<dbReference type="PROSITE" id="PS51390">
    <property type="entry name" value="WAP"/>
    <property type="match status" value="1"/>
</dbReference>
<evidence type="ECO:0000256" key="2">
    <source>
        <dbReference type="SAM" id="SignalP"/>
    </source>
</evidence>
<dbReference type="AlphaFoldDB" id="A0AB40DHR8"/>
<dbReference type="InterPro" id="IPR036645">
    <property type="entry name" value="Elafin-like_sf"/>
</dbReference>
<feature type="signal peptide" evidence="2">
    <location>
        <begin position="1"/>
        <end position="24"/>
    </location>
</feature>
<feature type="region of interest" description="Disordered" evidence="1">
    <location>
        <begin position="366"/>
        <end position="402"/>
    </location>
</feature>
<evidence type="ECO:0000256" key="1">
    <source>
        <dbReference type="SAM" id="MobiDB-lite"/>
    </source>
</evidence>
<dbReference type="InterPro" id="IPR013783">
    <property type="entry name" value="Ig-like_fold"/>
</dbReference>
<proteinExistence type="predicted"/>
<dbReference type="GO" id="GO:0030182">
    <property type="term" value="P:neuron differentiation"/>
    <property type="evidence" value="ECO:0007669"/>
    <property type="project" value="TreeGrafter"/>
</dbReference>
<organism evidence="5 6">
    <name type="scientific">Drosophila suzukii</name>
    <name type="common">Spotted-wing drosophila fruit fly</name>
    <dbReference type="NCBI Taxonomy" id="28584"/>
    <lineage>
        <taxon>Eukaryota</taxon>
        <taxon>Metazoa</taxon>
        <taxon>Ecdysozoa</taxon>
        <taxon>Arthropoda</taxon>
        <taxon>Hexapoda</taxon>
        <taxon>Insecta</taxon>
        <taxon>Pterygota</taxon>
        <taxon>Neoptera</taxon>
        <taxon>Endopterygota</taxon>
        <taxon>Diptera</taxon>
        <taxon>Brachycera</taxon>
        <taxon>Muscomorpha</taxon>
        <taxon>Ephydroidea</taxon>
        <taxon>Drosophilidae</taxon>
        <taxon>Drosophila</taxon>
        <taxon>Sophophora</taxon>
    </lineage>
</organism>
<keyword evidence="2" id="KW-0732">Signal</keyword>
<dbReference type="SMART" id="SM00217">
    <property type="entry name" value="WAP"/>
    <property type="match status" value="1"/>
</dbReference>
<dbReference type="InterPro" id="IPR003961">
    <property type="entry name" value="FN3_dom"/>
</dbReference>
<dbReference type="Pfam" id="PF00041">
    <property type="entry name" value="fn3"/>
    <property type="match status" value="2"/>
</dbReference>
<evidence type="ECO:0000313" key="5">
    <source>
        <dbReference type="Proteomes" id="UP001652628"/>
    </source>
</evidence>
<dbReference type="GO" id="GO:0030414">
    <property type="term" value="F:peptidase inhibitor activity"/>
    <property type="evidence" value="ECO:0007669"/>
    <property type="project" value="InterPro"/>
</dbReference>
<dbReference type="GO" id="GO:0005576">
    <property type="term" value="C:extracellular region"/>
    <property type="evidence" value="ECO:0007669"/>
    <property type="project" value="InterPro"/>
</dbReference>
<dbReference type="Gene3D" id="2.60.40.10">
    <property type="entry name" value="Immunoglobulins"/>
    <property type="match status" value="2"/>
</dbReference>
<accession>A0AB40DHR8</accession>
<dbReference type="PANTHER" id="PTHR14131:SF5">
    <property type="entry name" value="ANOSMIN-1"/>
    <property type="match status" value="1"/>
</dbReference>
<dbReference type="SUPFAM" id="SSF57256">
    <property type="entry name" value="Elafin-like"/>
    <property type="match status" value="1"/>
</dbReference>
<feature type="domain" description="Fibronectin type-III" evidence="3">
    <location>
        <begin position="258"/>
        <end position="361"/>
    </location>
</feature>
<dbReference type="GO" id="GO:0009986">
    <property type="term" value="C:cell surface"/>
    <property type="evidence" value="ECO:0007669"/>
    <property type="project" value="TreeGrafter"/>
</dbReference>
<dbReference type="InterPro" id="IPR008197">
    <property type="entry name" value="WAP_dom"/>
</dbReference>